<protein>
    <submittedName>
        <fullName evidence="1">Uncharacterized protein</fullName>
    </submittedName>
</protein>
<name>A0ABP0WBP9_9BRYO</name>
<sequence length="73" mass="8189">MKWISPAKTSYVRKDIMDWSQYLCSPSKWPSVFPICSVLALQVAICNENVTNAIYRAAWMAGEQGDSTTNCVI</sequence>
<dbReference type="EMBL" id="OZ020110">
    <property type="protein sequence ID" value="CAK9262932.1"/>
    <property type="molecule type" value="Genomic_DNA"/>
</dbReference>
<reference evidence="1" key="1">
    <citation type="submission" date="2024-02" db="EMBL/GenBank/DDBJ databases">
        <authorList>
            <consortium name="ELIXIR-Norway"/>
            <consortium name="Elixir Norway"/>
        </authorList>
    </citation>
    <scope>NUCLEOTIDE SEQUENCE</scope>
</reference>
<evidence type="ECO:0000313" key="2">
    <source>
        <dbReference type="Proteomes" id="UP001497444"/>
    </source>
</evidence>
<gene>
    <name evidence="1" type="ORF">CSSPJE1EN1_LOCUS8410</name>
</gene>
<dbReference type="Proteomes" id="UP001497444">
    <property type="component" value="Chromosome 15"/>
</dbReference>
<organism evidence="1 2">
    <name type="scientific">Sphagnum jensenii</name>
    <dbReference type="NCBI Taxonomy" id="128206"/>
    <lineage>
        <taxon>Eukaryota</taxon>
        <taxon>Viridiplantae</taxon>
        <taxon>Streptophyta</taxon>
        <taxon>Embryophyta</taxon>
        <taxon>Bryophyta</taxon>
        <taxon>Sphagnophytina</taxon>
        <taxon>Sphagnopsida</taxon>
        <taxon>Sphagnales</taxon>
        <taxon>Sphagnaceae</taxon>
        <taxon>Sphagnum</taxon>
    </lineage>
</organism>
<evidence type="ECO:0000313" key="1">
    <source>
        <dbReference type="EMBL" id="CAK9262932.1"/>
    </source>
</evidence>
<dbReference type="Gene3D" id="3.40.30.10">
    <property type="entry name" value="Glutaredoxin"/>
    <property type="match status" value="1"/>
</dbReference>
<proteinExistence type="predicted"/>
<accession>A0ABP0WBP9</accession>
<keyword evidence="2" id="KW-1185">Reference proteome</keyword>